<dbReference type="Proteomes" id="UP001162131">
    <property type="component" value="Unassembled WGS sequence"/>
</dbReference>
<name>A0AAU9JCC1_9CILI</name>
<reference evidence="3" key="1">
    <citation type="submission" date="2021-09" db="EMBL/GenBank/DDBJ databases">
        <authorList>
            <consortium name="AG Swart"/>
            <person name="Singh M."/>
            <person name="Singh A."/>
            <person name="Seah K."/>
            <person name="Emmerich C."/>
        </authorList>
    </citation>
    <scope>NUCLEOTIDE SEQUENCE</scope>
    <source>
        <strain evidence="3">ATCC30299</strain>
    </source>
</reference>
<dbReference type="AlphaFoldDB" id="A0AAU9JCC1"/>
<feature type="region of interest" description="Disordered" evidence="2">
    <location>
        <begin position="1"/>
        <end position="24"/>
    </location>
</feature>
<sequence length="336" mass="39338">MNFLSPKSNKPKKQLIFPTNSPKENLQSSLPSDFAFEIIDKEIQLEKSWDHSTIHELIGLYSKAIEYYELQHDPRFYDYQQKIHKLLVKPQVLQTLQRETESKQQGKYALAHTTDCEEMTSKRAATDFNRKKLANRLNRRLAPTVKRDNRTLKKILNRQIKLTQSTSTKALSDLKSQNNDLEVRLASRKSKHNILNLSYRKYSNDLNTSLKTDSPANLSTTESIDRYIRTEPDEQDNEDTDYSGFFNSPSCSNDLERRLEEIMEKYLAEKVNKISDITVNYKLQMKELEDQGGIMKQVLEQMKINMQEEINKVTQELDAKKSKEIEALKREFFIEV</sequence>
<proteinExistence type="predicted"/>
<gene>
    <name evidence="3" type="ORF">BSTOLATCC_MIC28530</name>
</gene>
<evidence type="ECO:0000256" key="2">
    <source>
        <dbReference type="SAM" id="MobiDB-lite"/>
    </source>
</evidence>
<accession>A0AAU9JCC1</accession>
<evidence type="ECO:0000313" key="3">
    <source>
        <dbReference type="EMBL" id="CAG9321243.1"/>
    </source>
</evidence>
<keyword evidence="4" id="KW-1185">Reference proteome</keyword>
<evidence type="ECO:0000313" key="4">
    <source>
        <dbReference type="Proteomes" id="UP001162131"/>
    </source>
</evidence>
<comment type="caution">
    <text evidence="3">The sequence shown here is derived from an EMBL/GenBank/DDBJ whole genome shotgun (WGS) entry which is preliminary data.</text>
</comment>
<evidence type="ECO:0000256" key="1">
    <source>
        <dbReference type="SAM" id="Coils"/>
    </source>
</evidence>
<feature type="coiled-coil region" evidence="1">
    <location>
        <begin position="296"/>
        <end position="323"/>
    </location>
</feature>
<dbReference type="EMBL" id="CAJZBQ010000028">
    <property type="protein sequence ID" value="CAG9321243.1"/>
    <property type="molecule type" value="Genomic_DNA"/>
</dbReference>
<keyword evidence="1" id="KW-0175">Coiled coil</keyword>
<protein>
    <submittedName>
        <fullName evidence="3">Uncharacterized protein</fullName>
    </submittedName>
</protein>
<organism evidence="3 4">
    <name type="scientific">Blepharisma stoltei</name>
    <dbReference type="NCBI Taxonomy" id="1481888"/>
    <lineage>
        <taxon>Eukaryota</taxon>
        <taxon>Sar</taxon>
        <taxon>Alveolata</taxon>
        <taxon>Ciliophora</taxon>
        <taxon>Postciliodesmatophora</taxon>
        <taxon>Heterotrichea</taxon>
        <taxon>Heterotrichida</taxon>
        <taxon>Blepharismidae</taxon>
        <taxon>Blepharisma</taxon>
    </lineage>
</organism>